<reference evidence="2" key="1">
    <citation type="submission" date="2016-11" db="EMBL/GenBank/DDBJ databases">
        <authorList>
            <person name="Panda P."/>
            <person name="Visnovsky S."/>
            <person name="Pitman A."/>
        </authorList>
    </citation>
    <scope>NUCLEOTIDE SEQUENCE [LARGE SCALE GENOMIC DNA]</scope>
    <source>
        <strain evidence="2">ICMP 9972</strain>
    </source>
</reference>
<evidence type="ECO:0000313" key="2">
    <source>
        <dbReference type="Proteomes" id="UP000189286"/>
    </source>
</evidence>
<sequence>MKHFLIIKKLTVLVLRMLKEREKNGKWIVSSKVVHIIKTMALILRQGELEGMVRMMSMADTLI</sequence>
<proteinExistence type="predicted"/>
<name>A0A1V2QZU1_9GAMM</name>
<dbReference type="EMBL" id="MPUJ01000020">
    <property type="protein sequence ID" value="ONK01859.1"/>
    <property type="molecule type" value="Genomic_DNA"/>
</dbReference>
<dbReference type="Proteomes" id="UP000189286">
    <property type="component" value="Unassembled WGS sequence"/>
</dbReference>
<organism evidence="1 2">
    <name type="scientific">Pectobacterium actinidiae</name>
    <dbReference type="NCBI Taxonomy" id="1507808"/>
    <lineage>
        <taxon>Bacteria</taxon>
        <taxon>Pseudomonadati</taxon>
        <taxon>Pseudomonadota</taxon>
        <taxon>Gammaproteobacteria</taxon>
        <taxon>Enterobacterales</taxon>
        <taxon>Pectobacteriaceae</taxon>
        <taxon>Pectobacterium</taxon>
    </lineage>
</organism>
<gene>
    <name evidence="1" type="ORF">BSK71_19625</name>
</gene>
<accession>A0A1V2QZU1</accession>
<dbReference type="AlphaFoldDB" id="A0A1V2QZU1"/>
<comment type="caution">
    <text evidence="1">The sequence shown here is derived from an EMBL/GenBank/DDBJ whole genome shotgun (WGS) entry which is preliminary data.</text>
</comment>
<evidence type="ECO:0000313" key="1">
    <source>
        <dbReference type="EMBL" id="ONK01859.1"/>
    </source>
</evidence>
<protein>
    <submittedName>
        <fullName evidence="1">Uncharacterized protein</fullName>
    </submittedName>
</protein>